<dbReference type="EMBL" id="LARY01000001">
    <property type="protein sequence ID" value="RDX03013.1"/>
    <property type="molecule type" value="Genomic_DNA"/>
</dbReference>
<proteinExistence type="predicted"/>
<feature type="chain" id="PRO_5017625260" description="TPM domain-containing protein" evidence="2">
    <location>
        <begin position="28"/>
        <end position="277"/>
    </location>
</feature>
<evidence type="ECO:0000256" key="2">
    <source>
        <dbReference type="SAM" id="SignalP"/>
    </source>
</evidence>
<evidence type="ECO:0000313" key="4">
    <source>
        <dbReference type="EMBL" id="RDX03013.1"/>
    </source>
</evidence>
<dbReference type="InterPro" id="IPR007621">
    <property type="entry name" value="TPM_dom"/>
</dbReference>
<evidence type="ECO:0000259" key="3">
    <source>
        <dbReference type="Pfam" id="PF04536"/>
    </source>
</evidence>
<dbReference type="Gene3D" id="3.10.310.50">
    <property type="match status" value="1"/>
</dbReference>
<organism evidence="4 5">
    <name type="scientific">Listeria kieliensis</name>
    <dbReference type="NCBI Taxonomy" id="1621700"/>
    <lineage>
        <taxon>Bacteria</taxon>
        <taxon>Bacillati</taxon>
        <taxon>Bacillota</taxon>
        <taxon>Bacilli</taxon>
        <taxon>Bacillales</taxon>
        <taxon>Listeriaceae</taxon>
        <taxon>Listeria</taxon>
    </lineage>
</organism>
<keyword evidence="2" id="KW-0732">Signal</keyword>
<reference evidence="5" key="1">
    <citation type="submission" date="2015-04" db="EMBL/GenBank/DDBJ databases">
        <authorList>
            <person name="Schardt J."/>
            <person name="Mueller-Herbst S."/>
            <person name="Scherer S."/>
            <person name="Huptas C."/>
        </authorList>
    </citation>
    <scope>NUCLEOTIDE SEQUENCE [LARGE SCALE GENOMIC DNA]</scope>
    <source>
        <strain evidence="5">Kiel-L1</strain>
    </source>
</reference>
<protein>
    <recommendedName>
        <fullName evidence="3">TPM domain-containing protein</fullName>
    </recommendedName>
</protein>
<dbReference type="Pfam" id="PF04536">
    <property type="entry name" value="TPM_phosphatase"/>
    <property type="match status" value="1"/>
</dbReference>
<accession>A0A3D8TVI4</accession>
<dbReference type="AlphaFoldDB" id="A0A3D8TVI4"/>
<name>A0A3D8TVI4_9LIST</name>
<keyword evidence="5" id="KW-1185">Reference proteome</keyword>
<keyword evidence="1" id="KW-0812">Transmembrane</keyword>
<sequence length="277" mass="28987">MRKQIPIFSLLLVLLLTLLIGPGTAFAADLPKPSKEFYVSDEAGVLDNKTKEMVLSVNYAYQKQKEKPQVVLATVKSFDGLSKEEYANQLFNKWKIGSGKDNNGVLILLSTKEREIRIEVGYGLEGAITDGTSGEILDHNLSYLKDDDFNQGLANIFSEVAIQVNKEYDYQDKTIFKNYTSELEKARENSEDNGDGLGTHGIIAIVIGVIIFAGVFGGGNNGRRGGRGGRGGGSGMGPFIGGGFFGGSGGSGSSGGGGFSGFGGGGSSGGGGAGRGF</sequence>
<evidence type="ECO:0000256" key="1">
    <source>
        <dbReference type="SAM" id="Phobius"/>
    </source>
</evidence>
<keyword evidence="1" id="KW-1133">Transmembrane helix</keyword>
<dbReference type="Proteomes" id="UP000257055">
    <property type="component" value="Unassembled WGS sequence"/>
</dbReference>
<feature type="domain" description="TPM" evidence="3">
    <location>
        <begin position="39"/>
        <end position="160"/>
    </location>
</feature>
<feature type="signal peptide" evidence="2">
    <location>
        <begin position="1"/>
        <end position="27"/>
    </location>
</feature>
<evidence type="ECO:0000313" key="5">
    <source>
        <dbReference type="Proteomes" id="UP000257055"/>
    </source>
</evidence>
<feature type="transmembrane region" description="Helical" evidence="1">
    <location>
        <begin position="197"/>
        <end position="217"/>
    </location>
</feature>
<gene>
    <name evidence="4" type="ORF">UR08_02030</name>
</gene>
<dbReference type="PANTHER" id="PTHR30373">
    <property type="entry name" value="UPF0603 PROTEIN YGCG"/>
    <property type="match status" value="1"/>
</dbReference>
<comment type="caution">
    <text evidence="4">The sequence shown here is derived from an EMBL/GenBank/DDBJ whole genome shotgun (WGS) entry which is preliminary data.</text>
</comment>
<keyword evidence="1" id="KW-0472">Membrane</keyword>
<dbReference type="PANTHER" id="PTHR30373:SF2">
    <property type="entry name" value="UPF0603 PROTEIN YGCG"/>
    <property type="match status" value="1"/>
</dbReference>